<dbReference type="InterPro" id="IPR010640">
    <property type="entry name" value="Low_temperature_requirement_A"/>
</dbReference>
<feature type="transmembrane region" description="Helical" evidence="2">
    <location>
        <begin position="54"/>
        <end position="76"/>
    </location>
</feature>
<feature type="transmembrane region" description="Helical" evidence="2">
    <location>
        <begin position="308"/>
        <end position="331"/>
    </location>
</feature>
<feature type="transmembrane region" description="Helical" evidence="2">
    <location>
        <begin position="231"/>
        <end position="250"/>
    </location>
</feature>
<dbReference type="Pfam" id="PF06772">
    <property type="entry name" value="LtrA"/>
    <property type="match status" value="1"/>
</dbReference>
<dbReference type="Proteomes" id="UP001515943">
    <property type="component" value="Unassembled WGS sequence"/>
</dbReference>
<sequence length="382" mass="40568">MSRVSAETHETNEGHEAHEETEYRVSTLELFFDLVFVFTITQLTSTLADDTSPLGFARVVIMLFVILWMYFGYVWLTNSVPPNTTVRRLLLMGGMGGFLVIALAIPNAFGAAGAAFGVGYLIVNLVHSGLFISAGGPGSAAAMARLAPFNLGSAGLVMAGGFLPPAARAAAWTAAVVLMIVSPYVNRRHGEFRIRSAHFVERHGLVVIVALGESIIAIGIGAAGLPLNLELVVAALLGLALVYQLWWCYFGREQDTRAEHSLASMTPSDRARAALSAFGWAHAPILLGIVVVAVGVKKTIGHATEHLYLSGALALGGGAAIFLVGEIYFRWRLRIGANKWRIIAAIAALATVPIGLWLAIAQVAALVLVFGALLAVEQKTQA</sequence>
<name>A0ABX1FAV6_9PSEU</name>
<feature type="transmembrane region" description="Helical" evidence="2">
    <location>
        <begin position="205"/>
        <end position="225"/>
    </location>
</feature>
<keyword evidence="2" id="KW-0472">Membrane</keyword>
<keyword evidence="2" id="KW-0812">Transmembrane</keyword>
<feature type="transmembrane region" description="Helical" evidence="2">
    <location>
        <begin position="146"/>
        <end position="163"/>
    </location>
</feature>
<dbReference type="EMBL" id="VSRL01000009">
    <property type="protein sequence ID" value="NKE56069.1"/>
    <property type="molecule type" value="Genomic_DNA"/>
</dbReference>
<proteinExistence type="predicted"/>
<accession>A0ABX1FAV6</accession>
<dbReference type="PANTHER" id="PTHR36840:SF1">
    <property type="entry name" value="BLL5714 PROTEIN"/>
    <property type="match status" value="1"/>
</dbReference>
<feature type="region of interest" description="Disordered" evidence="1">
    <location>
        <begin position="1"/>
        <end position="20"/>
    </location>
</feature>
<feature type="transmembrane region" description="Helical" evidence="2">
    <location>
        <begin position="111"/>
        <end position="134"/>
    </location>
</feature>
<feature type="transmembrane region" description="Helical" evidence="2">
    <location>
        <begin position="169"/>
        <end position="185"/>
    </location>
</feature>
<keyword evidence="2" id="KW-1133">Transmembrane helix</keyword>
<evidence type="ECO:0000313" key="3">
    <source>
        <dbReference type="EMBL" id="NKE56069.1"/>
    </source>
</evidence>
<protein>
    <submittedName>
        <fullName evidence="3">Low temperature requirement protein A</fullName>
    </submittedName>
</protein>
<evidence type="ECO:0000313" key="4">
    <source>
        <dbReference type="Proteomes" id="UP001515943"/>
    </source>
</evidence>
<feature type="transmembrane region" description="Helical" evidence="2">
    <location>
        <begin position="88"/>
        <end position="105"/>
    </location>
</feature>
<feature type="transmembrane region" description="Helical" evidence="2">
    <location>
        <begin position="343"/>
        <end position="376"/>
    </location>
</feature>
<comment type="caution">
    <text evidence="3">The sequence shown here is derived from an EMBL/GenBank/DDBJ whole genome shotgun (WGS) entry which is preliminary data.</text>
</comment>
<dbReference type="PANTHER" id="PTHR36840">
    <property type="entry name" value="BLL5714 PROTEIN"/>
    <property type="match status" value="1"/>
</dbReference>
<gene>
    <name evidence="3" type="ORF">FXN61_04185</name>
</gene>
<reference evidence="3 4" key="1">
    <citation type="submission" date="2019-08" db="EMBL/GenBank/DDBJ databases">
        <title>Lentzea from Indian Himalayas.</title>
        <authorList>
            <person name="Mandal S."/>
            <person name="Mallick Gupta A."/>
            <person name="Maiti P.K."/>
            <person name="Sarkar J."/>
            <person name="Mandal S."/>
        </authorList>
    </citation>
    <scope>NUCLEOTIDE SEQUENCE [LARGE SCALE GENOMIC DNA]</scope>
    <source>
        <strain evidence="3 4">PSKA42</strain>
    </source>
</reference>
<feature type="transmembrane region" description="Helical" evidence="2">
    <location>
        <begin position="271"/>
        <end position="296"/>
    </location>
</feature>
<evidence type="ECO:0000256" key="2">
    <source>
        <dbReference type="SAM" id="Phobius"/>
    </source>
</evidence>
<evidence type="ECO:0000256" key="1">
    <source>
        <dbReference type="SAM" id="MobiDB-lite"/>
    </source>
</evidence>
<organism evidence="3 4">
    <name type="scientific">Lentzea indica</name>
    <dbReference type="NCBI Taxonomy" id="2604800"/>
    <lineage>
        <taxon>Bacteria</taxon>
        <taxon>Bacillati</taxon>
        <taxon>Actinomycetota</taxon>
        <taxon>Actinomycetes</taxon>
        <taxon>Pseudonocardiales</taxon>
        <taxon>Pseudonocardiaceae</taxon>
        <taxon>Lentzea</taxon>
    </lineage>
</organism>
<keyword evidence="4" id="KW-1185">Reference proteome</keyword>